<evidence type="ECO:0000256" key="1">
    <source>
        <dbReference type="SAM" id="Coils"/>
    </source>
</evidence>
<protein>
    <submittedName>
        <fullName evidence="2">Uncharacterized protein</fullName>
    </submittedName>
</protein>
<evidence type="ECO:0000313" key="2">
    <source>
        <dbReference type="EMBL" id="PXY01808.1"/>
    </source>
</evidence>
<feature type="non-terminal residue" evidence="2">
    <location>
        <position position="1"/>
    </location>
</feature>
<sequence>DLKEVESFIEENKHLPDIPSEKEVLENGIAVGEMNAKLLQKIEELTLYVIEQNKKIEALFQKNEQLVDEIKLLKDK</sequence>
<accession>A0A2V3ZZE8</accession>
<evidence type="ECO:0000313" key="3">
    <source>
        <dbReference type="Proteomes" id="UP000248079"/>
    </source>
</evidence>
<gene>
    <name evidence="2" type="ORF">DF185_03940</name>
</gene>
<comment type="caution">
    <text evidence="2">The sequence shown here is derived from an EMBL/GenBank/DDBJ whole genome shotgun (WGS) entry which is preliminary data.</text>
</comment>
<organism evidence="2 3">
    <name type="scientific">Marinifilum breve</name>
    <dbReference type="NCBI Taxonomy" id="2184082"/>
    <lineage>
        <taxon>Bacteria</taxon>
        <taxon>Pseudomonadati</taxon>
        <taxon>Bacteroidota</taxon>
        <taxon>Bacteroidia</taxon>
        <taxon>Marinilabiliales</taxon>
        <taxon>Marinifilaceae</taxon>
    </lineage>
</organism>
<dbReference type="Proteomes" id="UP000248079">
    <property type="component" value="Unassembled WGS sequence"/>
</dbReference>
<dbReference type="EMBL" id="QFLI01000002">
    <property type="protein sequence ID" value="PXY01808.1"/>
    <property type="molecule type" value="Genomic_DNA"/>
</dbReference>
<keyword evidence="3" id="KW-1185">Reference proteome</keyword>
<proteinExistence type="predicted"/>
<name>A0A2V3ZZE8_9BACT</name>
<keyword evidence="1" id="KW-0175">Coiled coil</keyword>
<dbReference type="RefSeq" id="WP_207784580.1">
    <property type="nucleotide sequence ID" value="NZ_QFLI01000002.1"/>
</dbReference>
<feature type="coiled-coil region" evidence="1">
    <location>
        <begin position="49"/>
        <end position="76"/>
    </location>
</feature>
<reference evidence="2 3" key="1">
    <citation type="submission" date="2018-05" db="EMBL/GenBank/DDBJ databases">
        <title>Marinifilum breve JC075T sp. nov., a marine bacterium isolated from Yongle Blue Hole in the South China Sea.</title>
        <authorList>
            <person name="Fu T."/>
        </authorList>
    </citation>
    <scope>NUCLEOTIDE SEQUENCE [LARGE SCALE GENOMIC DNA]</scope>
    <source>
        <strain evidence="2 3">JC075</strain>
    </source>
</reference>
<dbReference type="AlphaFoldDB" id="A0A2V3ZZE8"/>